<comment type="caution">
    <text evidence="1">The sequence shown here is derived from an EMBL/GenBank/DDBJ whole genome shotgun (WGS) entry which is preliminary data.</text>
</comment>
<reference evidence="1 2" key="1">
    <citation type="journal article" date="2018" name="Sci. Rep.">
        <title>Genomic signatures of local adaptation to the degree of environmental predictability in rotifers.</title>
        <authorList>
            <person name="Franch-Gras L."/>
            <person name="Hahn C."/>
            <person name="Garcia-Roger E.M."/>
            <person name="Carmona M.J."/>
            <person name="Serra M."/>
            <person name="Gomez A."/>
        </authorList>
    </citation>
    <scope>NUCLEOTIDE SEQUENCE [LARGE SCALE GENOMIC DNA]</scope>
    <source>
        <strain evidence="1">HYR1</strain>
    </source>
</reference>
<proteinExistence type="predicted"/>
<dbReference type="AlphaFoldDB" id="A0A3M7RK78"/>
<sequence>MHPMRQYYNYYNYPMGNVNVRKEPIFFLSKDDFKNNSTLSSIDNICRIYVNQFLVFGIFFYSDNPTYRKDIPIIEKFYVFFDSIWNM</sequence>
<gene>
    <name evidence="1" type="ORF">BpHYR1_040737</name>
</gene>
<dbReference type="Proteomes" id="UP000276133">
    <property type="component" value="Unassembled WGS sequence"/>
</dbReference>
<organism evidence="1 2">
    <name type="scientific">Brachionus plicatilis</name>
    <name type="common">Marine rotifer</name>
    <name type="synonym">Brachionus muelleri</name>
    <dbReference type="NCBI Taxonomy" id="10195"/>
    <lineage>
        <taxon>Eukaryota</taxon>
        <taxon>Metazoa</taxon>
        <taxon>Spiralia</taxon>
        <taxon>Gnathifera</taxon>
        <taxon>Rotifera</taxon>
        <taxon>Eurotatoria</taxon>
        <taxon>Monogononta</taxon>
        <taxon>Pseudotrocha</taxon>
        <taxon>Ploima</taxon>
        <taxon>Brachionidae</taxon>
        <taxon>Brachionus</taxon>
    </lineage>
</organism>
<protein>
    <submittedName>
        <fullName evidence="1">Uncharacterized protein</fullName>
    </submittedName>
</protein>
<evidence type="ECO:0000313" key="2">
    <source>
        <dbReference type="Proteomes" id="UP000276133"/>
    </source>
</evidence>
<keyword evidence="2" id="KW-1185">Reference proteome</keyword>
<name>A0A3M7RK78_BRAPC</name>
<accession>A0A3M7RK78</accession>
<dbReference type="EMBL" id="REGN01003186">
    <property type="protein sequence ID" value="RNA23983.1"/>
    <property type="molecule type" value="Genomic_DNA"/>
</dbReference>
<evidence type="ECO:0000313" key="1">
    <source>
        <dbReference type="EMBL" id="RNA23983.1"/>
    </source>
</evidence>